<reference evidence="2 3" key="1">
    <citation type="submission" date="2019-01" db="EMBL/GenBank/DDBJ databases">
        <title>Sequencing of cultivated peanut Arachis hypogaea provides insights into genome evolution and oil improvement.</title>
        <authorList>
            <person name="Chen X."/>
        </authorList>
    </citation>
    <scope>NUCLEOTIDE SEQUENCE [LARGE SCALE GENOMIC DNA]</scope>
    <source>
        <strain evidence="3">cv. Fuhuasheng</strain>
        <tissue evidence="2">Leaves</tissue>
    </source>
</reference>
<organism evidence="2 3">
    <name type="scientific">Arachis hypogaea</name>
    <name type="common">Peanut</name>
    <dbReference type="NCBI Taxonomy" id="3818"/>
    <lineage>
        <taxon>Eukaryota</taxon>
        <taxon>Viridiplantae</taxon>
        <taxon>Streptophyta</taxon>
        <taxon>Embryophyta</taxon>
        <taxon>Tracheophyta</taxon>
        <taxon>Spermatophyta</taxon>
        <taxon>Magnoliopsida</taxon>
        <taxon>eudicotyledons</taxon>
        <taxon>Gunneridae</taxon>
        <taxon>Pentapetalae</taxon>
        <taxon>rosids</taxon>
        <taxon>fabids</taxon>
        <taxon>Fabales</taxon>
        <taxon>Fabaceae</taxon>
        <taxon>Papilionoideae</taxon>
        <taxon>50 kb inversion clade</taxon>
        <taxon>dalbergioids sensu lato</taxon>
        <taxon>Dalbergieae</taxon>
        <taxon>Pterocarpus clade</taxon>
        <taxon>Arachis</taxon>
    </lineage>
</organism>
<gene>
    <name evidence="2" type="ORF">Ahy_B06g085199</name>
</gene>
<proteinExistence type="predicted"/>
<dbReference type="PANTHER" id="PTHR33144">
    <property type="entry name" value="OS10G0409366 PROTEIN-RELATED"/>
    <property type="match status" value="1"/>
</dbReference>
<dbReference type="AlphaFoldDB" id="A0A444YTT0"/>
<feature type="coiled-coil region" evidence="1">
    <location>
        <begin position="258"/>
        <end position="285"/>
    </location>
</feature>
<evidence type="ECO:0000313" key="2">
    <source>
        <dbReference type="EMBL" id="RYR05325.1"/>
    </source>
</evidence>
<dbReference type="Pfam" id="PF03004">
    <property type="entry name" value="Transposase_24"/>
    <property type="match status" value="1"/>
</dbReference>
<sequence>MFTMDTHIKYYIWLIDSGSTIKPARISVREAMKRPNGRKVVLRFNSAKQAIGDEVGMLSGVLGLLGSDFEKFSICKKSWHKITTKDKVYNECVKQIFYFDKDSEGTIKKNILKSMGKSWKEARLRLYGDFYEPTFMMEQNIEQHPPGIDREHWRWFLEYHAKAEMKSEQQGRRVGRGELWITVHKKKDGSYIYEEARAIGERIEEIEEEDTSARVLPQNDSIAFGKEKPERVRGVGFGPTPSQLFGSNSHALGNGVQLEETQRKLLELQAELEGEKLKRKAMEDEAAADKKKMQVMESALIYLFQWQGEELPPDIAAGMSSVE</sequence>
<keyword evidence="3" id="KW-1185">Reference proteome</keyword>
<dbReference type="EMBL" id="SDMP01000016">
    <property type="protein sequence ID" value="RYR05325.1"/>
    <property type="molecule type" value="Genomic_DNA"/>
</dbReference>
<evidence type="ECO:0000256" key="1">
    <source>
        <dbReference type="SAM" id="Coils"/>
    </source>
</evidence>
<accession>A0A444YTT0</accession>
<dbReference type="Proteomes" id="UP000289738">
    <property type="component" value="Chromosome B06"/>
</dbReference>
<protein>
    <submittedName>
        <fullName evidence="2">Uncharacterized protein</fullName>
    </submittedName>
</protein>
<dbReference type="PANTHER" id="PTHR33144:SF45">
    <property type="entry name" value="TRANSPOSASE TNP1_EN_SPM-LIKE DOMAIN-CONTAINING PROTEIN"/>
    <property type="match status" value="1"/>
</dbReference>
<dbReference type="InterPro" id="IPR004252">
    <property type="entry name" value="Probable_transposase_24"/>
</dbReference>
<name>A0A444YTT0_ARAHY</name>
<evidence type="ECO:0000313" key="3">
    <source>
        <dbReference type="Proteomes" id="UP000289738"/>
    </source>
</evidence>
<comment type="caution">
    <text evidence="2">The sequence shown here is derived from an EMBL/GenBank/DDBJ whole genome shotgun (WGS) entry which is preliminary data.</text>
</comment>
<keyword evidence="1" id="KW-0175">Coiled coil</keyword>